<reference evidence="1 2" key="1">
    <citation type="submission" date="2021-01" db="EMBL/GenBank/DDBJ databases">
        <title>Chromosome-level genome assembly of a human fungal pathogen reveals clustering of transcriptionally co-regulated genes.</title>
        <authorList>
            <person name="Voorhies M."/>
            <person name="Cohen S."/>
            <person name="Shea T.P."/>
            <person name="Petrus S."/>
            <person name="Munoz J.F."/>
            <person name="Poplawski S."/>
            <person name="Goldman W.E."/>
            <person name="Michael T."/>
            <person name="Cuomo C.A."/>
            <person name="Sil A."/>
            <person name="Beyhan S."/>
        </authorList>
    </citation>
    <scope>NUCLEOTIDE SEQUENCE [LARGE SCALE GENOMIC DNA]</scope>
    <source>
        <strain evidence="1 2">G184AR</strain>
    </source>
</reference>
<evidence type="ECO:0000313" key="1">
    <source>
        <dbReference type="EMBL" id="KAG5305079.1"/>
    </source>
</evidence>
<dbReference type="Proteomes" id="UP000670092">
    <property type="component" value="Unassembled WGS sequence"/>
</dbReference>
<organism evidence="1 2">
    <name type="scientific">Ajellomyces capsulatus</name>
    <name type="common">Darling's disease fungus</name>
    <name type="synonym">Histoplasma capsulatum</name>
    <dbReference type="NCBI Taxonomy" id="5037"/>
    <lineage>
        <taxon>Eukaryota</taxon>
        <taxon>Fungi</taxon>
        <taxon>Dikarya</taxon>
        <taxon>Ascomycota</taxon>
        <taxon>Pezizomycotina</taxon>
        <taxon>Eurotiomycetes</taxon>
        <taxon>Eurotiomycetidae</taxon>
        <taxon>Onygenales</taxon>
        <taxon>Ajellomycetaceae</taxon>
        <taxon>Histoplasma</taxon>
    </lineage>
</organism>
<proteinExistence type="predicted"/>
<gene>
    <name evidence="1" type="ORF">I7I52_03621</name>
</gene>
<dbReference type="EMBL" id="JAEVHI010000001">
    <property type="protein sequence ID" value="KAG5305079.1"/>
    <property type="molecule type" value="Genomic_DNA"/>
</dbReference>
<evidence type="ECO:0000313" key="2">
    <source>
        <dbReference type="Proteomes" id="UP000670092"/>
    </source>
</evidence>
<accession>A0A8H7Z6N4</accession>
<dbReference type="VEuPathDB" id="FungiDB:I7I52_03621"/>
<name>A0A8H7Z6N4_AJECA</name>
<comment type="caution">
    <text evidence="1">The sequence shown here is derived from an EMBL/GenBank/DDBJ whole genome shotgun (WGS) entry which is preliminary data.</text>
</comment>
<protein>
    <submittedName>
        <fullName evidence="1">Uncharacterized protein</fullName>
    </submittedName>
</protein>
<sequence>MEREWHFIHLNSRSLVIVFLGKERKIRVVNICYKALFLYRRNRTSYSRSSQFLFFPFLARI</sequence>
<dbReference type="AlphaFoldDB" id="A0A8H7Z6N4"/>